<protein>
    <submittedName>
        <fullName evidence="1">Uncharacterized protein</fullName>
    </submittedName>
</protein>
<evidence type="ECO:0000313" key="2">
    <source>
        <dbReference type="Proteomes" id="UP000826212"/>
    </source>
</evidence>
<evidence type="ECO:0000313" key="1">
    <source>
        <dbReference type="EMBL" id="QZE13085.1"/>
    </source>
</evidence>
<keyword evidence="2" id="KW-1185">Reference proteome</keyword>
<organism evidence="1 2">
    <name type="scientific">Halosquirtibacter laminarini</name>
    <dbReference type="NCBI Taxonomy" id="3374600"/>
    <lineage>
        <taxon>Bacteria</taxon>
        <taxon>Pseudomonadati</taxon>
        <taxon>Bacteroidota</taxon>
        <taxon>Bacteroidia</taxon>
        <taxon>Marinilabiliales</taxon>
        <taxon>Prolixibacteraceae</taxon>
        <taxon>Halosquirtibacter</taxon>
    </lineage>
</organism>
<sequence length="96" mass="11128">MNEWVYLILGCWSVSALFVFFRPAPVPKKGIIAKFFNWILNYAQSVAWFIFGFYCLVHYQQAAWCYDISNAMLIFAGALYSLFLGALLHVKFSRGR</sequence>
<proteinExistence type="predicted"/>
<accession>A0AC61NM76</accession>
<dbReference type="Proteomes" id="UP000826212">
    <property type="component" value="Chromosome"/>
</dbReference>
<name>A0AC61NM76_9BACT</name>
<gene>
    <name evidence="1" type="ORF">K4L44_10840</name>
</gene>
<reference evidence="1" key="1">
    <citation type="submission" date="2021-08" db="EMBL/GenBank/DDBJ databases">
        <title>Novel anaerobic bacterium isolated from sea squirt in East Sea, Republic of Korea.</title>
        <authorList>
            <person name="Nguyen T.H."/>
            <person name="Li Z."/>
            <person name="Lee Y.-J."/>
            <person name="Ko J."/>
            <person name="Kim S.-G."/>
        </authorList>
    </citation>
    <scope>NUCLEOTIDE SEQUENCE</scope>
    <source>
        <strain evidence="1">KCTC 25031</strain>
    </source>
</reference>
<dbReference type="EMBL" id="CP081303">
    <property type="protein sequence ID" value="QZE13085.1"/>
    <property type="molecule type" value="Genomic_DNA"/>
</dbReference>